<accession>A0A2H9PAS6</accession>
<name>A0A2H9PAS6_9BACT</name>
<dbReference type="AlphaFoldDB" id="A0A2H9PAS6"/>
<evidence type="ECO:0000313" key="1">
    <source>
        <dbReference type="EMBL" id="PIZ15640.1"/>
    </source>
</evidence>
<proteinExistence type="predicted"/>
<dbReference type="EMBL" id="PFMS01000078">
    <property type="protein sequence ID" value="PIZ15640.1"/>
    <property type="molecule type" value="Genomic_DNA"/>
</dbReference>
<organism evidence="1 2">
    <name type="scientific">Candidatus Desantisbacteria bacterium CG_4_10_14_0_8_um_filter_39_17</name>
    <dbReference type="NCBI Taxonomy" id="1974542"/>
    <lineage>
        <taxon>Bacteria</taxon>
        <taxon>Candidatus Desantisiibacteriota</taxon>
    </lineage>
</organism>
<comment type="caution">
    <text evidence="1">The sequence shown here is derived from an EMBL/GenBank/DDBJ whole genome shotgun (WGS) entry which is preliminary data.</text>
</comment>
<evidence type="ECO:0000313" key="2">
    <source>
        <dbReference type="Proteomes" id="UP000234145"/>
    </source>
</evidence>
<gene>
    <name evidence="1" type="ORF">COY51_04700</name>
</gene>
<reference evidence="2" key="1">
    <citation type="submission" date="2017-09" db="EMBL/GenBank/DDBJ databases">
        <title>Depth-based differentiation of microbial function through sediment-hosted aquifers and enrichment of novel symbionts in the deep terrestrial subsurface.</title>
        <authorList>
            <person name="Probst A.J."/>
            <person name="Ladd B."/>
            <person name="Jarett J.K."/>
            <person name="Geller-Mcgrath D.E."/>
            <person name="Sieber C.M.K."/>
            <person name="Emerson J.B."/>
            <person name="Anantharaman K."/>
            <person name="Thomas B.C."/>
            <person name="Malmstrom R."/>
            <person name="Stieglmeier M."/>
            <person name="Klingl A."/>
            <person name="Woyke T."/>
            <person name="Ryan C.M."/>
            <person name="Banfield J.F."/>
        </authorList>
    </citation>
    <scope>NUCLEOTIDE SEQUENCE [LARGE SCALE GENOMIC DNA]</scope>
</reference>
<protein>
    <submittedName>
        <fullName evidence="1">Uncharacterized protein</fullName>
    </submittedName>
</protein>
<sequence length="232" mass="27108">MAIKKMDKELLLSGLAKFGYPLMETKTEVDPEQVLVGLVKSADSRLLEGFPVVLASILTDKKIKFNPVQIENKFKNSKGRNFFNQLLALSLAVFQHFNYKPELEKLHRFELIHQERLKDLRNKLVHNEDLKIDKTILSSERVKNTFMTYVVNSELHSKTSLKEKMELKDEFTREFFLSRLFSPKQKELITKKLSGQALTKTEKEYYSRTVKKKIMAIANSEIHRLAQKLLEF</sequence>
<dbReference type="Proteomes" id="UP000234145">
    <property type="component" value="Unassembled WGS sequence"/>
</dbReference>